<dbReference type="EC" id="4.-.-.-" evidence="3"/>
<evidence type="ECO:0000256" key="1">
    <source>
        <dbReference type="ARBA" id="ARBA00008206"/>
    </source>
</evidence>
<dbReference type="Pfam" id="PF06206">
    <property type="entry name" value="CpeT"/>
    <property type="match status" value="1"/>
</dbReference>
<organism evidence="4 5">
    <name type="scientific">Planktothrix tepida PCC 9214</name>
    <dbReference type="NCBI Taxonomy" id="671072"/>
    <lineage>
        <taxon>Bacteria</taxon>
        <taxon>Bacillati</taxon>
        <taxon>Cyanobacteriota</taxon>
        <taxon>Cyanophyceae</taxon>
        <taxon>Oscillatoriophycideae</taxon>
        <taxon>Oscillatoriales</taxon>
        <taxon>Microcoleaceae</taxon>
        <taxon>Planktothrix</taxon>
    </lineage>
</organism>
<dbReference type="PANTHER" id="PTHR35137">
    <property type="entry name" value="CHROMOPHORE LYASE CRL, CHLOROPLASTIC"/>
    <property type="match status" value="1"/>
</dbReference>
<dbReference type="GO" id="GO:0017006">
    <property type="term" value="P:protein-tetrapyrrole linkage"/>
    <property type="evidence" value="ECO:0007669"/>
    <property type="project" value="UniProtKB-UniRule"/>
</dbReference>
<dbReference type="GO" id="GO:0016829">
    <property type="term" value="F:lyase activity"/>
    <property type="evidence" value="ECO:0007669"/>
    <property type="project" value="UniProtKB-KW"/>
</dbReference>
<evidence type="ECO:0000313" key="5">
    <source>
        <dbReference type="Proteomes" id="UP000184315"/>
    </source>
</evidence>
<comment type="similarity">
    <text evidence="1 3">Belongs to the CpcT/CpeT biliprotein lyase family.</text>
</comment>
<protein>
    <recommendedName>
        <fullName evidence="3">Chromophore lyase CpcT/CpeT</fullName>
        <ecNumber evidence="3">4.-.-.-</ecNumber>
    </recommendedName>
</protein>
<dbReference type="HAMAP" id="MF_01460">
    <property type="entry name" value="Chrphore_lyase_CpxT"/>
    <property type="match status" value="1"/>
</dbReference>
<name>A0A1J1LFK1_9CYAN</name>
<dbReference type="Proteomes" id="UP000184315">
    <property type="component" value="Unassembled WGS sequence"/>
</dbReference>
<keyword evidence="5" id="KW-1185">Reference proteome</keyword>
<evidence type="ECO:0000256" key="3">
    <source>
        <dbReference type="HAMAP-Rule" id="MF_01460"/>
    </source>
</evidence>
<proteinExistence type="inferred from homology"/>
<gene>
    <name evidence="3 4" type="primary">cpcT</name>
    <name evidence="4" type="ORF">PL9214290807</name>
</gene>
<comment type="function">
    <text evidence="3">Covalently attaches a chromophore to Cys residue(s) of phycobiliproteins.</text>
</comment>
<dbReference type="InterPro" id="IPR010404">
    <property type="entry name" value="CpcT/CpeT"/>
</dbReference>
<dbReference type="PANTHER" id="PTHR35137:SF1">
    <property type="entry name" value="CHROMOPHORE LYASE CRL, CHLOROPLASTIC"/>
    <property type="match status" value="1"/>
</dbReference>
<dbReference type="RefSeq" id="WP_072718110.1">
    <property type="nucleotide sequence ID" value="NZ_LN889782.1"/>
</dbReference>
<dbReference type="AlphaFoldDB" id="A0A1J1LFK1"/>
<sequence length="208" mass="23923">MVISPELRALAEYMAGEFNNQAQALADPVWYVHLHLWHRPVPFNLFPEPSLILFAEQANIVNLNQPYRPRFIQLRSSLNPEFPLEAQYYMPQNISQVQGAGQDPERLQHLTPEDLKLLPGCTLNITYQVLSPNHYRFKAIPPKDQICCFSYQNKTYQVELGFEATQDEFFSYDKGIDPTTGKPLWGAMLGPFQFQKQSCFASLLPNDL</sequence>
<dbReference type="Gene3D" id="2.40.128.590">
    <property type="entry name" value="CpcT/CpeT domain"/>
    <property type="match status" value="1"/>
</dbReference>
<evidence type="ECO:0000313" key="4">
    <source>
        <dbReference type="EMBL" id="CUR31216.1"/>
    </source>
</evidence>
<reference evidence="5" key="1">
    <citation type="submission" date="2015-10" db="EMBL/GenBank/DDBJ databases">
        <authorList>
            <person name="Regsiter A."/>
            <person name="william w."/>
        </authorList>
    </citation>
    <scope>NUCLEOTIDE SEQUENCE [LARGE SCALE GENOMIC DNA]</scope>
</reference>
<evidence type="ECO:0000256" key="2">
    <source>
        <dbReference type="ARBA" id="ARBA00023239"/>
    </source>
</evidence>
<keyword evidence="2 3" id="KW-0456">Lyase</keyword>
<dbReference type="OrthoDB" id="509174at2"/>
<accession>A0A1J1LFK1</accession>
<dbReference type="InterPro" id="IPR038672">
    <property type="entry name" value="CpcT/CpeT_sf"/>
</dbReference>
<dbReference type="CDD" id="cd16338">
    <property type="entry name" value="CpcT"/>
    <property type="match status" value="1"/>
</dbReference>
<dbReference type="STRING" id="671072.PL9214290807"/>
<dbReference type="EMBL" id="CZDF01000132">
    <property type="protein sequence ID" value="CUR31216.1"/>
    <property type="molecule type" value="Genomic_DNA"/>
</dbReference>